<keyword evidence="2" id="KW-1185">Reference proteome</keyword>
<gene>
    <name evidence="1" type="ORF">ACE41H_04935</name>
</gene>
<dbReference type="RefSeq" id="WP_375353700.1">
    <property type="nucleotide sequence ID" value="NZ_JBHHMI010000003.1"/>
</dbReference>
<reference evidence="1 2" key="1">
    <citation type="submission" date="2024-09" db="EMBL/GenBank/DDBJ databases">
        <title>Paenibacillus zeirhizospherea sp. nov., isolated from surface of the maize (Zea mays) roots in a horticulture field, Hungary.</title>
        <authorList>
            <person name="Marton D."/>
            <person name="Farkas M."/>
            <person name="Bedics A."/>
            <person name="Toth E."/>
            <person name="Tancsics A."/>
            <person name="Boka K."/>
            <person name="Maroti G."/>
            <person name="Kriszt B."/>
            <person name="Cserhati M."/>
        </authorList>
    </citation>
    <scope>NUCLEOTIDE SEQUENCE [LARGE SCALE GENOMIC DNA]</scope>
    <source>
        <strain evidence="1 2">KCTC 33519</strain>
    </source>
</reference>
<dbReference type="EMBL" id="JBHHMI010000003">
    <property type="protein sequence ID" value="MFB5266131.1"/>
    <property type="molecule type" value="Genomic_DNA"/>
</dbReference>
<comment type="caution">
    <text evidence="1">The sequence shown here is derived from an EMBL/GenBank/DDBJ whole genome shotgun (WGS) entry which is preliminary data.</text>
</comment>
<organism evidence="1 2">
    <name type="scientific">Paenibacillus enshidis</name>
    <dbReference type="NCBI Taxonomy" id="1458439"/>
    <lineage>
        <taxon>Bacteria</taxon>
        <taxon>Bacillati</taxon>
        <taxon>Bacillota</taxon>
        <taxon>Bacilli</taxon>
        <taxon>Bacillales</taxon>
        <taxon>Paenibacillaceae</taxon>
        <taxon>Paenibacillus</taxon>
    </lineage>
</organism>
<evidence type="ECO:0008006" key="3">
    <source>
        <dbReference type="Google" id="ProtNLM"/>
    </source>
</evidence>
<name>A0ABV5APJ2_9BACL</name>
<dbReference type="Proteomes" id="UP001580346">
    <property type="component" value="Unassembled WGS sequence"/>
</dbReference>
<accession>A0ABV5APJ2</accession>
<sequence>MSRFGRRALLFIGLVAMGLLLGMQLASSGMRSVYGPSWDQTKPQEGVEDLTQTVVEDTPAVPLPSAPSMTVVQVEGQNGGGYGHVQAQAEGRASLQQMPHTGEASVDVMADKTAGLLQQASKKGIEWVVSLFDGLTN</sequence>
<protein>
    <recommendedName>
        <fullName evidence="3">DUF3679 domain-containing protein</fullName>
    </recommendedName>
</protein>
<proteinExistence type="predicted"/>
<evidence type="ECO:0000313" key="1">
    <source>
        <dbReference type="EMBL" id="MFB5266131.1"/>
    </source>
</evidence>
<evidence type="ECO:0000313" key="2">
    <source>
        <dbReference type="Proteomes" id="UP001580346"/>
    </source>
</evidence>